<dbReference type="InterPro" id="IPR003362">
    <property type="entry name" value="Bact_transf"/>
</dbReference>
<dbReference type="STRING" id="290054.SAMN02745114_00309"/>
<feature type="transmembrane region" description="Helical" evidence="7">
    <location>
        <begin position="315"/>
        <end position="341"/>
    </location>
</feature>
<dbReference type="Pfam" id="PF02397">
    <property type="entry name" value="Bac_transf"/>
    <property type="match status" value="1"/>
</dbReference>
<proteinExistence type="inferred from homology"/>
<feature type="transmembrane region" description="Helical" evidence="7">
    <location>
        <begin position="45"/>
        <end position="65"/>
    </location>
</feature>
<feature type="transmembrane region" description="Helical" evidence="7">
    <location>
        <begin position="110"/>
        <end position="130"/>
    </location>
</feature>
<keyword evidence="3 9" id="KW-0808">Transferase</keyword>
<dbReference type="InterPro" id="IPR017475">
    <property type="entry name" value="EPS_sugar_tfrase"/>
</dbReference>
<keyword evidence="4 7" id="KW-0812">Transmembrane</keyword>
<dbReference type="EMBL" id="FUWW01000002">
    <property type="protein sequence ID" value="SJZ37434.1"/>
    <property type="molecule type" value="Genomic_DNA"/>
</dbReference>
<reference evidence="9 10" key="1">
    <citation type="submission" date="2017-02" db="EMBL/GenBank/DDBJ databases">
        <authorList>
            <person name="Peterson S.W."/>
        </authorList>
    </citation>
    <scope>NUCLEOTIDE SEQUENCE [LARGE SCALE GENOMIC DNA]</scope>
    <source>
        <strain evidence="9 10">ATCC 51222</strain>
    </source>
</reference>
<dbReference type="PANTHER" id="PTHR30576">
    <property type="entry name" value="COLANIC BIOSYNTHESIS UDP-GLUCOSE LIPID CARRIER TRANSFERASE"/>
    <property type="match status" value="1"/>
</dbReference>
<evidence type="ECO:0000313" key="9">
    <source>
        <dbReference type="EMBL" id="SJZ37434.1"/>
    </source>
</evidence>
<name>A0A1T4K4S3_9FIRM</name>
<gene>
    <name evidence="9" type="ORF">SAMN02745114_00309</name>
</gene>
<organism evidence="9 10">
    <name type="scientific">Eubacterium coprostanoligenes</name>
    <dbReference type="NCBI Taxonomy" id="290054"/>
    <lineage>
        <taxon>Bacteria</taxon>
        <taxon>Bacillati</taxon>
        <taxon>Bacillota</taxon>
        <taxon>Clostridia</taxon>
        <taxon>Eubacteriales</taxon>
        <taxon>Eubacteriaceae</taxon>
        <taxon>Eubacterium</taxon>
    </lineage>
</organism>
<dbReference type="RefSeq" id="WP_078767808.1">
    <property type="nucleotide sequence ID" value="NZ_FUWW01000002.1"/>
</dbReference>
<dbReference type="GO" id="GO:0016780">
    <property type="term" value="F:phosphotransferase activity, for other substituted phosphate groups"/>
    <property type="evidence" value="ECO:0007669"/>
    <property type="project" value="TreeGrafter"/>
</dbReference>
<feature type="transmembrane region" description="Helical" evidence="7">
    <location>
        <begin position="86"/>
        <end position="104"/>
    </location>
</feature>
<dbReference type="NCBIfam" id="TIGR03025">
    <property type="entry name" value="EPS_sugtrans"/>
    <property type="match status" value="1"/>
</dbReference>
<comment type="similarity">
    <text evidence="2">Belongs to the bacterial sugar transferase family.</text>
</comment>
<dbReference type="AlphaFoldDB" id="A0A1T4K4S3"/>
<keyword evidence="10" id="KW-1185">Reference proteome</keyword>
<evidence type="ECO:0000256" key="7">
    <source>
        <dbReference type="SAM" id="Phobius"/>
    </source>
</evidence>
<accession>A0A1T4K4S3</accession>
<comment type="subcellular location">
    <subcellularLocation>
        <location evidence="1">Membrane</location>
        <topology evidence="1">Multi-pass membrane protein</topology>
    </subcellularLocation>
</comment>
<dbReference type="OrthoDB" id="9808602at2"/>
<evidence type="ECO:0000313" key="10">
    <source>
        <dbReference type="Proteomes" id="UP000190657"/>
    </source>
</evidence>
<keyword evidence="6 7" id="KW-0472">Membrane</keyword>
<evidence type="ECO:0000256" key="1">
    <source>
        <dbReference type="ARBA" id="ARBA00004141"/>
    </source>
</evidence>
<dbReference type="GO" id="GO:0016020">
    <property type="term" value="C:membrane"/>
    <property type="evidence" value="ECO:0007669"/>
    <property type="project" value="UniProtKB-SubCell"/>
</dbReference>
<feature type="transmembrane region" description="Helical" evidence="7">
    <location>
        <begin position="9"/>
        <end position="30"/>
    </location>
</feature>
<evidence type="ECO:0000256" key="4">
    <source>
        <dbReference type="ARBA" id="ARBA00022692"/>
    </source>
</evidence>
<evidence type="ECO:0000256" key="5">
    <source>
        <dbReference type="ARBA" id="ARBA00022989"/>
    </source>
</evidence>
<keyword evidence="5 7" id="KW-1133">Transmembrane helix</keyword>
<protein>
    <submittedName>
        <fullName evidence="9">Exopolysaccharide biosynthesis polyprenyl glycosylphosphotransferase</fullName>
    </submittedName>
</protein>
<evidence type="ECO:0000256" key="3">
    <source>
        <dbReference type="ARBA" id="ARBA00022679"/>
    </source>
</evidence>
<evidence type="ECO:0000256" key="2">
    <source>
        <dbReference type="ARBA" id="ARBA00006464"/>
    </source>
</evidence>
<evidence type="ECO:0000259" key="8">
    <source>
        <dbReference type="Pfam" id="PF02397"/>
    </source>
</evidence>
<feature type="domain" description="Bacterial sugar transferase" evidence="8">
    <location>
        <begin position="313"/>
        <end position="501"/>
    </location>
</feature>
<sequence>MDKRIKTQFWLEFAVDIFSLTISFAVSYFFSRYALHKLDDTETGLQWTVCIFCLIVAFLISYFLFHKGVDIRQRNKIGEFVNTIKNDVLVFLIFIALLAVVKNPIINRRFFIGCASVVFLFLTTITRYYLKRWLTGGYSPAKSKITSYVGVLTIKDRAEEFISGLKDDWSIKITGVALLDNFVENGRFTYDKDFEFGSEYTNEKIRTKKKIRFPHIVAEDVPVIATDIRFIDWIRKTPLDEVFINLPYYTSSDVFEIVEELEGMGVTVHLNVPTLDNLLDESNFNNINCKIYSGYPLATFAPTVHNSTSLAIKRFVDIIGAIVGLIISIPIIAITAIPLLIESPGPLFFKQERVGQNGRLFNIYKLRSMYKDAEERKKELMAQNKMDGLMFKMDNDPRITKVGRVIRKLSIDELPQFFNVLKGDMSLVGTRPPTVREFEQYENRHKRRLSMRPGITGMWQVSGRSNINDFEDVVKLDCEYIDNWNLLLDVKILLKTVKVVLTHEGAE</sequence>
<dbReference type="PANTHER" id="PTHR30576:SF10">
    <property type="entry name" value="SLL5057 PROTEIN"/>
    <property type="match status" value="1"/>
</dbReference>
<evidence type="ECO:0000256" key="6">
    <source>
        <dbReference type="ARBA" id="ARBA00023136"/>
    </source>
</evidence>
<dbReference type="Proteomes" id="UP000190657">
    <property type="component" value="Unassembled WGS sequence"/>
</dbReference>